<evidence type="ECO:0000256" key="1">
    <source>
        <dbReference type="ARBA" id="ARBA00008348"/>
    </source>
</evidence>
<accession>A0A330LTP8</accession>
<dbReference type="GO" id="GO:0003723">
    <property type="term" value="F:RNA binding"/>
    <property type="evidence" value="ECO:0007669"/>
    <property type="project" value="UniProtKB-KW"/>
</dbReference>
<comment type="similarity">
    <text evidence="1 6">Belongs to the pseudouridine synthase RsuA family.</text>
</comment>
<evidence type="ECO:0000256" key="4">
    <source>
        <dbReference type="ARBA" id="ARBA00036535"/>
    </source>
</evidence>
<feature type="compositionally biased region" description="Basic residues" evidence="7">
    <location>
        <begin position="253"/>
        <end position="262"/>
    </location>
</feature>
<dbReference type="Gene3D" id="3.10.290.10">
    <property type="entry name" value="RNA-binding S4 domain"/>
    <property type="match status" value="1"/>
</dbReference>
<dbReference type="InterPro" id="IPR020094">
    <property type="entry name" value="TruA/RsuA/RluB/E/F_N"/>
</dbReference>
<evidence type="ECO:0000313" key="9">
    <source>
        <dbReference type="EMBL" id="SQD77475.1"/>
    </source>
</evidence>
<organism evidence="9 10">
    <name type="scientific">Moritella yayanosii</name>
    <dbReference type="NCBI Taxonomy" id="69539"/>
    <lineage>
        <taxon>Bacteria</taxon>
        <taxon>Pseudomonadati</taxon>
        <taxon>Pseudomonadota</taxon>
        <taxon>Gammaproteobacteria</taxon>
        <taxon>Alteromonadales</taxon>
        <taxon>Moritellaceae</taxon>
        <taxon>Moritella</taxon>
    </lineage>
</organism>
<dbReference type="KEGG" id="mya:MORIYA_0997"/>
<dbReference type="CDD" id="cd00165">
    <property type="entry name" value="S4"/>
    <property type="match status" value="1"/>
</dbReference>
<dbReference type="PANTHER" id="PTHR47683">
    <property type="entry name" value="PSEUDOURIDINE SYNTHASE FAMILY PROTEIN-RELATED"/>
    <property type="match status" value="1"/>
</dbReference>
<dbReference type="RefSeq" id="WP_112713105.1">
    <property type="nucleotide sequence ID" value="NZ_LS483250.1"/>
</dbReference>
<dbReference type="InterPro" id="IPR020103">
    <property type="entry name" value="PsdUridine_synth_cat_dom_sf"/>
</dbReference>
<reference evidence="10" key="1">
    <citation type="submission" date="2018-05" db="EMBL/GenBank/DDBJ databases">
        <authorList>
            <person name="Cea G.-C."/>
            <person name="William W."/>
        </authorList>
    </citation>
    <scope>NUCLEOTIDE SEQUENCE [LARGE SCALE GENOMIC DNA]</scope>
    <source>
        <strain evidence="10">DB21MT 5</strain>
    </source>
</reference>
<comment type="catalytic activity">
    <reaction evidence="3">
        <text>uridine(35) in tRNA(Tyr) = pseudouridine(35) in tRNA(Tyr)</text>
        <dbReference type="Rhea" id="RHEA:60556"/>
        <dbReference type="Rhea" id="RHEA-COMP:15607"/>
        <dbReference type="Rhea" id="RHEA-COMP:15608"/>
        <dbReference type="ChEBI" id="CHEBI:65314"/>
        <dbReference type="ChEBI" id="CHEBI:65315"/>
    </reaction>
</comment>
<evidence type="ECO:0000256" key="2">
    <source>
        <dbReference type="ARBA" id="ARBA00023235"/>
    </source>
</evidence>
<keyword evidence="2 6" id="KW-0413">Isomerase</keyword>
<dbReference type="GO" id="GO:0160138">
    <property type="term" value="F:23S rRNA pseudouridine(2604) synthase activity"/>
    <property type="evidence" value="ECO:0007669"/>
    <property type="project" value="UniProtKB-EC"/>
</dbReference>
<dbReference type="InterPro" id="IPR042092">
    <property type="entry name" value="PsdUridine_s_RsuA/RluB/E/F_cat"/>
</dbReference>
<dbReference type="FunFam" id="3.30.70.1560:FF:000002">
    <property type="entry name" value="Pseudouridine synthase"/>
    <property type="match status" value="1"/>
</dbReference>
<dbReference type="EC" id="5.4.99.-" evidence="6"/>
<feature type="region of interest" description="Disordered" evidence="7">
    <location>
        <begin position="237"/>
        <end position="267"/>
    </location>
</feature>
<dbReference type="Gene3D" id="3.30.70.580">
    <property type="entry name" value="Pseudouridine synthase I, catalytic domain, N-terminal subdomain"/>
    <property type="match status" value="1"/>
</dbReference>
<protein>
    <recommendedName>
        <fullName evidence="6">Pseudouridine synthase</fullName>
        <ecNumber evidence="6">5.4.99.-</ecNumber>
    </recommendedName>
</protein>
<evidence type="ECO:0000313" key="10">
    <source>
        <dbReference type="Proteomes" id="UP000250163"/>
    </source>
</evidence>
<evidence type="ECO:0000256" key="6">
    <source>
        <dbReference type="RuleBase" id="RU003887"/>
    </source>
</evidence>
<dbReference type="AlphaFoldDB" id="A0A330LTP8"/>
<dbReference type="Gene3D" id="3.30.70.1560">
    <property type="entry name" value="Alpha-L RNA-binding motif"/>
    <property type="match status" value="1"/>
</dbReference>
<keyword evidence="5" id="KW-0694">RNA-binding</keyword>
<sequence length="403" mass="44763">MTQQDIKLTRLNKYISDTGYCSRREADRLIEQGRVTINGKIPEMGTKVSDGDMVSVNGKPVKAKQKRIYIVLNKPAGITCTTERHIHGNVIDLIDYSTRIFPIGRLDKPSEGLIFLTNDGDIVNKILRAGNAHEKEYIVKVDSTVTDKFLTGMARGVPILDTVTKACKVTREGRFEFKIILTQGLNQQIRRMCEHFGFQVKSLTRTRIMNIDIKGLATGQWRLLTDNEMAEINAMVEGSSSTEEASDYGQVKPKVKGQHSKRGVNSAARQKRFGYGDYAATPGQVLNDEARSDVWSQDETVADLDNNDEPASNFWTQNEKSSDADVSSNVSSGIALQDKPASYSDEQIASRARFNSAEKKKERKKPATRFSIIADREKAKLANATKASPAAPRVKGTLSLKKK</sequence>
<feature type="region of interest" description="Disordered" evidence="7">
    <location>
        <begin position="383"/>
        <end position="403"/>
    </location>
</feature>
<dbReference type="Proteomes" id="UP000250163">
    <property type="component" value="Chromosome MORIYA"/>
</dbReference>
<dbReference type="OrthoDB" id="9807213at2"/>
<dbReference type="Pfam" id="PF00849">
    <property type="entry name" value="PseudoU_synth_2"/>
    <property type="match status" value="1"/>
</dbReference>
<dbReference type="InterPro" id="IPR050343">
    <property type="entry name" value="RsuA_PseudoU_synthase"/>
</dbReference>
<evidence type="ECO:0000256" key="5">
    <source>
        <dbReference type="PROSITE-ProRule" id="PRU00182"/>
    </source>
</evidence>
<dbReference type="PROSITE" id="PS50889">
    <property type="entry name" value="S4"/>
    <property type="match status" value="1"/>
</dbReference>
<dbReference type="GO" id="GO:0000455">
    <property type="term" value="P:enzyme-directed rRNA pseudouridine synthesis"/>
    <property type="evidence" value="ECO:0007669"/>
    <property type="project" value="UniProtKB-ARBA"/>
</dbReference>
<dbReference type="InterPro" id="IPR002942">
    <property type="entry name" value="S4_RNA-bd"/>
</dbReference>
<dbReference type="InterPro" id="IPR018496">
    <property type="entry name" value="PsdUridine_synth_RsuA/RluB_CS"/>
</dbReference>
<dbReference type="EMBL" id="LS483250">
    <property type="protein sequence ID" value="SQD77475.1"/>
    <property type="molecule type" value="Genomic_DNA"/>
</dbReference>
<feature type="region of interest" description="Disordered" evidence="7">
    <location>
        <begin position="302"/>
        <end position="368"/>
    </location>
</feature>
<dbReference type="NCBIfam" id="TIGR00093">
    <property type="entry name" value="pseudouridine synthase"/>
    <property type="match status" value="1"/>
</dbReference>
<comment type="catalytic activity">
    <reaction evidence="4">
        <text>uridine(2604) in 23S rRNA = pseudouridine(2604) in 23S rRNA</text>
        <dbReference type="Rhea" id="RHEA:38875"/>
        <dbReference type="Rhea" id="RHEA-COMP:10093"/>
        <dbReference type="Rhea" id="RHEA-COMP:10094"/>
        <dbReference type="ChEBI" id="CHEBI:65314"/>
        <dbReference type="ChEBI" id="CHEBI:65315"/>
        <dbReference type="EC" id="5.4.99.21"/>
    </reaction>
</comment>
<proteinExistence type="inferred from homology"/>
<dbReference type="PROSITE" id="PS01149">
    <property type="entry name" value="PSI_RSU"/>
    <property type="match status" value="1"/>
</dbReference>
<dbReference type="InterPro" id="IPR036986">
    <property type="entry name" value="S4_RNA-bd_sf"/>
</dbReference>
<dbReference type="SUPFAM" id="SSF55174">
    <property type="entry name" value="Alpha-L RNA-binding motif"/>
    <property type="match status" value="1"/>
</dbReference>
<gene>
    <name evidence="9" type="ORF">MORIYA_0997</name>
</gene>
<dbReference type="PANTHER" id="PTHR47683:SF2">
    <property type="entry name" value="RNA-BINDING S4 DOMAIN-CONTAINING PROTEIN"/>
    <property type="match status" value="1"/>
</dbReference>
<keyword evidence="10" id="KW-1185">Reference proteome</keyword>
<dbReference type="NCBIfam" id="NF007784">
    <property type="entry name" value="PRK10475.1"/>
    <property type="match status" value="1"/>
</dbReference>
<evidence type="ECO:0000256" key="7">
    <source>
        <dbReference type="SAM" id="MobiDB-lite"/>
    </source>
</evidence>
<feature type="domain" description="RNA-binding S4" evidence="8">
    <location>
        <begin position="9"/>
        <end position="66"/>
    </location>
</feature>
<feature type="compositionally biased region" description="Polar residues" evidence="7">
    <location>
        <begin position="309"/>
        <end position="319"/>
    </location>
</feature>
<dbReference type="SMART" id="SM00363">
    <property type="entry name" value="S4"/>
    <property type="match status" value="1"/>
</dbReference>
<evidence type="ECO:0000256" key="3">
    <source>
        <dbReference type="ARBA" id="ARBA00036390"/>
    </source>
</evidence>
<dbReference type="SUPFAM" id="SSF55120">
    <property type="entry name" value="Pseudouridine synthase"/>
    <property type="match status" value="1"/>
</dbReference>
<dbReference type="CDD" id="cd02554">
    <property type="entry name" value="PseudoU_synth_RluF"/>
    <property type="match status" value="1"/>
</dbReference>
<dbReference type="InterPro" id="IPR000748">
    <property type="entry name" value="PsdUridine_synth_RsuA/RluB/E/F"/>
</dbReference>
<dbReference type="FunFam" id="3.10.290.10:FF:000003">
    <property type="entry name" value="Pseudouridine synthase"/>
    <property type="match status" value="1"/>
</dbReference>
<dbReference type="Pfam" id="PF01479">
    <property type="entry name" value="S4"/>
    <property type="match status" value="1"/>
</dbReference>
<evidence type="ECO:0000259" key="8">
    <source>
        <dbReference type="SMART" id="SM00363"/>
    </source>
</evidence>
<dbReference type="InterPro" id="IPR006145">
    <property type="entry name" value="PsdUridine_synth_RsuA/RluA"/>
</dbReference>
<name>A0A330LTP8_9GAMM</name>